<protein>
    <submittedName>
        <fullName evidence="1">Uncharacterized protein</fullName>
    </submittedName>
</protein>
<dbReference type="RefSeq" id="WP_169658675.1">
    <property type="nucleotide sequence ID" value="NZ_JABANE010000064.1"/>
</dbReference>
<keyword evidence="2" id="KW-1185">Reference proteome</keyword>
<comment type="caution">
    <text evidence="1">The sequence shown here is derived from an EMBL/GenBank/DDBJ whole genome shotgun (WGS) entry which is preliminary data.</text>
</comment>
<dbReference type="AlphaFoldDB" id="A0A7X9XB72"/>
<name>A0A7X9XB72_9BACT</name>
<accession>A0A7X9XB72</accession>
<sequence>MKSFHTQEKYRYQDKVFYIYEFTETLPFWFGDVIGCISKNHDLIEKYDKKVYDKNELQILLETFCDYSSSSTVMEENH</sequence>
<dbReference type="Proteomes" id="UP000576082">
    <property type="component" value="Unassembled WGS sequence"/>
</dbReference>
<proteinExistence type="predicted"/>
<reference evidence="1 2" key="1">
    <citation type="submission" date="2020-04" db="EMBL/GenBank/DDBJ databases">
        <title>Flammeovirga sp. SR4, a novel species isolated from seawater.</title>
        <authorList>
            <person name="Wang X."/>
        </authorList>
    </citation>
    <scope>NUCLEOTIDE SEQUENCE [LARGE SCALE GENOMIC DNA]</scope>
    <source>
        <strain evidence="1 2">ATCC 23126</strain>
    </source>
</reference>
<dbReference type="EMBL" id="JABANE010000064">
    <property type="protein sequence ID" value="NME70437.1"/>
    <property type="molecule type" value="Genomic_DNA"/>
</dbReference>
<evidence type="ECO:0000313" key="1">
    <source>
        <dbReference type="EMBL" id="NME70437.1"/>
    </source>
</evidence>
<organism evidence="1 2">
    <name type="scientific">Flammeovirga aprica JL-4</name>
    <dbReference type="NCBI Taxonomy" id="694437"/>
    <lineage>
        <taxon>Bacteria</taxon>
        <taxon>Pseudomonadati</taxon>
        <taxon>Bacteroidota</taxon>
        <taxon>Cytophagia</taxon>
        <taxon>Cytophagales</taxon>
        <taxon>Flammeovirgaceae</taxon>
        <taxon>Flammeovirga</taxon>
    </lineage>
</organism>
<gene>
    <name evidence="1" type="ORF">HHU12_20850</name>
</gene>
<evidence type="ECO:0000313" key="2">
    <source>
        <dbReference type="Proteomes" id="UP000576082"/>
    </source>
</evidence>